<organism evidence="3 4">
    <name type="scientific">Neptunomonas marina</name>
    <dbReference type="NCBI Taxonomy" id="1815562"/>
    <lineage>
        <taxon>Bacteria</taxon>
        <taxon>Pseudomonadati</taxon>
        <taxon>Pseudomonadota</taxon>
        <taxon>Gammaproteobacteria</taxon>
        <taxon>Oceanospirillales</taxon>
        <taxon>Oceanospirillaceae</taxon>
        <taxon>Neptunomonas</taxon>
    </lineage>
</organism>
<name>A0A437Q9I4_9GAMM</name>
<dbReference type="EMBL" id="SACQ01000003">
    <property type="protein sequence ID" value="RVU31013.1"/>
    <property type="molecule type" value="Genomic_DNA"/>
</dbReference>
<evidence type="ECO:0000313" key="3">
    <source>
        <dbReference type="EMBL" id="RVU31013.1"/>
    </source>
</evidence>
<dbReference type="RefSeq" id="WP_127693858.1">
    <property type="nucleotide sequence ID" value="NZ_SACQ01000003.1"/>
</dbReference>
<dbReference type="SMART" id="SM01080">
    <property type="entry name" value="CHASE2"/>
    <property type="match status" value="1"/>
</dbReference>
<dbReference type="Proteomes" id="UP000282818">
    <property type="component" value="Unassembled WGS sequence"/>
</dbReference>
<dbReference type="InterPro" id="IPR007890">
    <property type="entry name" value="CHASE2"/>
</dbReference>
<feature type="transmembrane region" description="Helical" evidence="1">
    <location>
        <begin position="399"/>
        <end position="418"/>
    </location>
</feature>
<keyword evidence="1" id="KW-0472">Membrane</keyword>
<keyword evidence="1" id="KW-1133">Transmembrane helix</keyword>
<evidence type="ECO:0000313" key="4">
    <source>
        <dbReference type="Proteomes" id="UP000282818"/>
    </source>
</evidence>
<dbReference type="Pfam" id="PF05226">
    <property type="entry name" value="CHASE2"/>
    <property type="match status" value="1"/>
</dbReference>
<keyword evidence="4" id="KW-1185">Reference proteome</keyword>
<protein>
    <submittedName>
        <fullName evidence="3">CHASE2 domain-containing protein</fullName>
    </submittedName>
</protein>
<evidence type="ECO:0000256" key="1">
    <source>
        <dbReference type="SAM" id="Phobius"/>
    </source>
</evidence>
<feature type="transmembrane region" description="Helical" evidence="1">
    <location>
        <begin position="478"/>
        <end position="500"/>
    </location>
</feature>
<proteinExistence type="predicted"/>
<feature type="transmembrane region" description="Helical" evidence="1">
    <location>
        <begin position="439"/>
        <end position="466"/>
    </location>
</feature>
<sequence length="512" mass="58295">MKSKGNSLLWFKSKQLNNKVFRFLAKVSLISVLSFSVLNLSPFGLSDVIDRYSQDLFTTWVAEFNYPKITSSDTSQFARDHYSVVLITENSLKWFAEGWPLSPDSYARVLMNLWAMKPRAIFIDIHWISMMKKGEIAYDPSSSLCSDQDTPQNTTATTKLSLVLAKLKESGIQLFTSVDNRDQWCRLPSNIRDYLTPVSVGVDLDPGDFIARSYPLFEKSKKINDSSRLKSAALALCEVWKKHSVQQEQCLKPSIKQIDLVWGVQDNPDNYWMSPEKPLGSLDFIAQGLLDVRYKRPYATTVFIEDILNPLPEVQDEKIRIGSSKESKQHNYAEIERLTQKIKDRIIFLGAKIDGVDDFVFTSNRQVRPGVYYHAMAFDNLVSFGDSVKSRTRSDQGDLLQYAIIFLLSATAAGAAMLPRERLGKAVLVRSRGSLPKRFIGLFVYVVLKYIYLPFSLIFVFVAIYINSEVLNLPPSFWVGYFGLIMLGVFFGSMDVFPIFNKYKNYLLKGVV</sequence>
<reference evidence="3 4" key="1">
    <citation type="submission" date="2019-01" db="EMBL/GenBank/DDBJ databases">
        <authorList>
            <person name="Chen W.-M."/>
        </authorList>
    </citation>
    <scope>NUCLEOTIDE SEQUENCE [LARGE SCALE GENOMIC DNA]</scope>
    <source>
        <strain evidence="3 4">HPM-16</strain>
    </source>
</reference>
<keyword evidence="1" id="KW-0812">Transmembrane</keyword>
<dbReference type="AlphaFoldDB" id="A0A437Q9I4"/>
<gene>
    <name evidence="3" type="ORF">EOE65_08350</name>
</gene>
<evidence type="ECO:0000259" key="2">
    <source>
        <dbReference type="SMART" id="SM01080"/>
    </source>
</evidence>
<accession>A0A437Q9I4</accession>
<feature type="domain" description="CHASE2" evidence="2">
    <location>
        <begin position="46"/>
        <end position="416"/>
    </location>
</feature>
<comment type="caution">
    <text evidence="3">The sequence shown here is derived from an EMBL/GenBank/DDBJ whole genome shotgun (WGS) entry which is preliminary data.</text>
</comment>